<proteinExistence type="predicted"/>
<dbReference type="SUPFAM" id="SSF53474">
    <property type="entry name" value="alpha/beta-Hydrolases"/>
    <property type="match status" value="1"/>
</dbReference>
<dbReference type="OrthoDB" id="5409895at2759"/>
<evidence type="ECO:0000313" key="2">
    <source>
        <dbReference type="EMBL" id="KAE8149071.1"/>
    </source>
</evidence>
<dbReference type="GO" id="GO:0016787">
    <property type="term" value="F:hydrolase activity"/>
    <property type="evidence" value="ECO:0007669"/>
    <property type="project" value="UniProtKB-KW"/>
</dbReference>
<keyword evidence="1 2" id="KW-0378">Hydrolase</keyword>
<gene>
    <name evidence="2" type="ORF">BDV25DRAFT_130687</name>
</gene>
<accession>A0A5N6TSL7</accession>
<reference evidence="2 3" key="1">
    <citation type="submission" date="2019-04" db="EMBL/GenBank/DDBJ databases">
        <title>Friends and foes A comparative genomics study of 23 Aspergillus species from section Flavi.</title>
        <authorList>
            <consortium name="DOE Joint Genome Institute"/>
            <person name="Kjaerbolling I."/>
            <person name="Vesth T."/>
            <person name="Frisvad J.C."/>
            <person name="Nybo J.L."/>
            <person name="Theobald S."/>
            <person name="Kildgaard S."/>
            <person name="Isbrandt T."/>
            <person name="Kuo A."/>
            <person name="Sato A."/>
            <person name="Lyhne E.K."/>
            <person name="Kogle M.E."/>
            <person name="Wiebenga A."/>
            <person name="Kun R.S."/>
            <person name="Lubbers R.J."/>
            <person name="Makela M.R."/>
            <person name="Barry K."/>
            <person name="Chovatia M."/>
            <person name="Clum A."/>
            <person name="Daum C."/>
            <person name="Haridas S."/>
            <person name="He G."/>
            <person name="LaButti K."/>
            <person name="Lipzen A."/>
            <person name="Mondo S."/>
            <person name="Riley R."/>
            <person name="Salamov A."/>
            <person name="Simmons B.A."/>
            <person name="Magnuson J.K."/>
            <person name="Henrissat B."/>
            <person name="Mortensen U.H."/>
            <person name="Larsen T.O."/>
            <person name="Devries R.P."/>
            <person name="Grigoriev I.V."/>
            <person name="Machida M."/>
            <person name="Baker S.E."/>
            <person name="Andersen M.R."/>
        </authorList>
    </citation>
    <scope>NUCLEOTIDE SEQUENCE [LARGE SCALE GENOMIC DNA]</scope>
    <source>
        <strain evidence="2 3">IBT 18842</strain>
    </source>
</reference>
<dbReference type="PANTHER" id="PTHR22946:SF12">
    <property type="entry name" value="CONIDIAL PIGMENT BIOSYNTHESIS PROTEIN AYG1 (AFU_ORTHOLOGUE AFUA_2G17550)"/>
    <property type="match status" value="1"/>
</dbReference>
<dbReference type="AlphaFoldDB" id="A0A5N6TSL7"/>
<dbReference type="InterPro" id="IPR050261">
    <property type="entry name" value="FrsA_esterase"/>
</dbReference>
<dbReference type="Proteomes" id="UP000325780">
    <property type="component" value="Unassembled WGS sequence"/>
</dbReference>
<protein>
    <submittedName>
        <fullName evidence="2">Alpha/Beta hydrolase protein</fullName>
    </submittedName>
</protein>
<name>A0A5N6TSL7_ASPAV</name>
<keyword evidence="3" id="KW-1185">Reference proteome</keyword>
<dbReference type="PANTHER" id="PTHR22946">
    <property type="entry name" value="DIENELACTONE HYDROLASE DOMAIN-CONTAINING PROTEIN-RELATED"/>
    <property type="match status" value="1"/>
</dbReference>
<dbReference type="Pfam" id="PF06500">
    <property type="entry name" value="FrsA-like"/>
    <property type="match status" value="1"/>
</dbReference>
<dbReference type="InterPro" id="IPR010520">
    <property type="entry name" value="FrsA-like"/>
</dbReference>
<dbReference type="FunFam" id="3.40.50.1820:FF:000145">
    <property type="entry name" value="Pigment biosynthesis protein"/>
    <property type="match status" value="1"/>
</dbReference>
<dbReference type="EMBL" id="ML742136">
    <property type="protein sequence ID" value="KAE8149071.1"/>
    <property type="molecule type" value="Genomic_DNA"/>
</dbReference>
<sequence>MPNWILGDKFSSVYPHKGSIENLWETRWKFACQKGVYPFHDGSYEDFEPIFQKLILENINDAYTDEYTSTFLPFASELESNASKALDAGETENAIDLFRRAAVVYRISRFPYVDITQPDSTKRTAFERQKQVYLESASRWDPPIEEVTIPHTHRIGNDGPDIPIYIRMPSNATPDSPVPVIFLMTGLDGYRPDNSQRTHEITARGWAAVIAEIPGTADSPADPADPDAPDRLWNSIFAYIASNPSLDINQVVLWGLSAGGFYAIRAAHTHGSLLRGAIAHGAGSHYFLDQEWLSRVDDHEYPFRITPGWAKKYGYDNIQQFTQEARKKFSLVETGIVDRPSCRLLLLNGVNDGITPIEDSLILFNHGSPKEGRFFEGLPHMGYPDSLPIAYKWLEELLHAGPREKN</sequence>
<organism evidence="2 3">
    <name type="scientific">Aspergillus avenaceus</name>
    <dbReference type="NCBI Taxonomy" id="36643"/>
    <lineage>
        <taxon>Eukaryota</taxon>
        <taxon>Fungi</taxon>
        <taxon>Dikarya</taxon>
        <taxon>Ascomycota</taxon>
        <taxon>Pezizomycotina</taxon>
        <taxon>Eurotiomycetes</taxon>
        <taxon>Eurotiomycetidae</taxon>
        <taxon>Eurotiales</taxon>
        <taxon>Aspergillaceae</taxon>
        <taxon>Aspergillus</taxon>
        <taxon>Aspergillus subgen. Circumdati</taxon>
    </lineage>
</organism>
<evidence type="ECO:0000313" key="3">
    <source>
        <dbReference type="Proteomes" id="UP000325780"/>
    </source>
</evidence>
<evidence type="ECO:0000256" key="1">
    <source>
        <dbReference type="ARBA" id="ARBA00022801"/>
    </source>
</evidence>
<dbReference type="Gene3D" id="3.40.50.1820">
    <property type="entry name" value="alpha/beta hydrolase"/>
    <property type="match status" value="1"/>
</dbReference>
<dbReference type="InterPro" id="IPR029058">
    <property type="entry name" value="AB_hydrolase_fold"/>
</dbReference>